<keyword evidence="4" id="KW-0238">DNA-binding</keyword>
<proteinExistence type="predicted"/>
<accession>A0A8T9BAG2</accession>
<feature type="domain" description="Zn(2)-C6 fungal-type" evidence="8">
    <location>
        <begin position="27"/>
        <end position="55"/>
    </location>
</feature>
<dbReference type="OrthoDB" id="3598904at2759"/>
<gene>
    <name evidence="9" type="ORF">LARI1_G008273</name>
</gene>
<keyword evidence="6" id="KW-0539">Nucleus</keyword>
<keyword evidence="1" id="KW-0479">Metal-binding</keyword>
<dbReference type="Gene3D" id="4.10.240.10">
    <property type="entry name" value="Zn(2)-C6 fungal-type DNA-binding domain"/>
    <property type="match status" value="1"/>
</dbReference>
<dbReference type="EMBL" id="QGMF01000372">
    <property type="protein sequence ID" value="TVY16401.1"/>
    <property type="molecule type" value="Genomic_DNA"/>
</dbReference>
<reference evidence="9 10" key="1">
    <citation type="submission" date="2018-05" db="EMBL/GenBank/DDBJ databases">
        <title>Whole genome sequencing for identification of molecular markers to develop diagnostic detection tools for the regulated plant pathogen Lachnellula willkommii.</title>
        <authorList>
            <person name="Giroux E."/>
            <person name="Bilodeau G."/>
        </authorList>
    </citation>
    <scope>NUCLEOTIDE SEQUENCE [LARGE SCALE GENOMIC DNA]</scope>
    <source>
        <strain evidence="9 10">CBS 203.66</strain>
    </source>
</reference>
<dbReference type="InterPro" id="IPR036864">
    <property type="entry name" value="Zn2-C6_fun-type_DNA-bd_sf"/>
</dbReference>
<evidence type="ECO:0000256" key="3">
    <source>
        <dbReference type="ARBA" id="ARBA00023015"/>
    </source>
</evidence>
<feature type="non-terminal residue" evidence="9">
    <location>
        <position position="1"/>
    </location>
</feature>
<dbReference type="InterPro" id="IPR001138">
    <property type="entry name" value="Zn2Cys6_DnaBD"/>
</dbReference>
<sequence length="92" mass="10436">HTLSIATDVMAQIWKPKRVFKAKTRTGCGICRKRRIKCDEQKPSCYHCIRSGWKCDGYSHMQPEVTKSQKQDTLVSSPQTSSPVSSISLHLE</sequence>
<keyword evidence="2" id="KW-0862">Zinc</keyword>
<keyword evidence="10" id="KW-1185">Reference proteome</keyword>
<dbReference type="InterPro" id="IPR052360">
    <property type="entry name" value="Transcr_Regulatory_Proteins"/>
</dbReference>
<dbReference type="GO" id="GO:0003677">
    <property type="term" value="F:DNA binding"/>
    <property type="evidence" value="ECO:0007669"/>
    <property type="project" value="UniProtKB-KW"/>
</dbReference>
<dbReference type="GO" id="GO:0000981">
    <property type="term" value="F:DNA-binding transcription factor activity, RNA polymerase II-specific"/>
    <property type="evidence" value="ECO:0007669"/>
    <property type="project" value="InterPro"/>
</dbReference>
<feature type="region of interest" description="Disordered" evidence="7">
    <location>
        <begin position="66"/>
        <end position="92"/>
    </location>
</feature>
<keyword evidence="5" id="KW-0804">Transcription</keyword>
<dbReference type="GO" id="GO:0008270">
    <property type="term" value="F:zinc ion binding"/>
    <property type="evidence" value="ECO:0007669"/>
    <property type="project" value="InterPro"/>
</dbReference>
<evidence type="ECO:0000256" key="1">
    <source>
        <dbReference type="ARBA" id="ARBA00022723"/>
    </source>
</evidence>
<dbReference type="SUPFAM" id="SSF57701">
    <property type="entry name" value="Zn2/Cys6 DNA-binding domain"/>
    <property type="match status" value="1"/>
</dbReference>
<dbReference type="PROSITE" id="PS00463">
    <property type="entry name" value="ZN2_CY6_FUNGAL_1"/>
    <property type="match status" value="1"/>
</dbReference>
<evidence type="ECO:0000256" key="5">
    <source>
        <dbReference type="ARBA" id="ARBA00023163"/>
    </source>
</evidence>
<evidence type="ECO:0000256" key="4">
    <source>
        <dbReference type="ARBA" id="ARBA00023125"/>
    </source>
</evidence>
<keyword evidence="3" id="KW-0805">Transcription regulation</keyword>
<name>A0A8T9BAG2_9HELO</name>
<evidence type="ECO:0000256" key="2">
    <source>
        <dbReference type="ARBA" id="ARBA00022833"/>
    </source>
</evidence>
<dbReference type="SMART" id="SM00066">
    <property type="entry name" value="GAL4"/>
    <property type="match status" value="1"/>
</dbReference>
<dbReference type="PROSITE" id="PS50048">
    <property type="entry name" value="ZN2_CY6_FUNGAL_2"/>
    <property type="match status" value="1"/>
</dbReference>
<feature type="compositionally biased region" description="Low complexity" evidence="7">
    <location>
        <begin position="73"/>
        <end position="92"/>
    </location>
</feature>
<evidence type="ECO:0000313" key="10">
    <source>
        <dbReference type="Proteomes" id="UP000469559"/>
    </source>
</evidence>
<dbReference type="PANTHER" id="PTHR36206">
    <property type="entry name" value="ASPERCRYPTIN BIOSYNTHESIS CLUSTER-SPECIFIC TRANSCRIPTION REGULATOR ATNN-RELATED"/>
    <property type="match status" value="1"/>
</dbReference>
<evidence type="ECO:0000256" key="6">
    <source>
        <dbReference type="ARBA" id="ARBA00023242"/>
    </source>
</evidence>
<dbReference type="AlphaFoldDB" id="A0A8T9BAG2"/>
<dbReference type="Pfam" id="PF00172">
    <property type="entry name" value="Zn_clus"/>
    <property type="match status" value="1"/>
</dbReference>
<dbReference type="Proteomes" id="UP000469559">
    <property type="component" value="Unassembled WGS sequence"/>
</dbReference>
<organism evidence="9 10">
    <name type="scientific">Lachnellula arida</name>
    <dbReference type="NCBI Taxonomy" id="1316785"/>
    <lineage>
        <taxon>Eukaryota</taxon>
        <taxon>Fungi</taxon>
        <taxon>Dikarya</taxon>
        <taxon>Ascomycota</taxon>
        <taxon>Pezizomycotina</taxon>
        <taxon>Leotiomycetes</taxon>
        <taxon>Helotiales</taxon>
        <taxon>Lachnaceae</taxon>
        <taxon>Lachnellula</taxon>
    </lineage>
</organism>
<evidence type="ECO:0000259" key="8">
    <source>
        <dbReference type="PROSITE" id="PS50048"/>
    </source>
</evidence>
<dbReference type="CDD" id="cd00067">
    <property type="entry name" value="GAL4"/>
    <property type="match status" value="1"/>
</dbReference>
<evidence type="ECO:0000256" key="7">
    <source>
        <dbReference type="SAM" id="MobiDB-lite"/>
    </source>
</evidence>
<protein>
    <submittedName>
        <fullName evidence="9">Putative transcriptional regulatory protein</fullName>
    </submittedName>
</protein>
<dbReference type="PANTHER" id="PTHR36206:SF12">
    <property type="entry name" value="ASPERCRYPTIN BIOSYNTHESIS CLUSTER-SPECIFIC TRANSCRIPTION REGULATOR ATNN-RELATED"/>
    <property type="match status" value="1"/>
</dbReference>
<feature type="non-terminal residue" evidence="9">
    <location>
        <position position="92"/>
    </location>
</feature>
<evidence type="ECO:0000313" key="9">
    <source>
        <dbReference type="EMBL" id="TVY16401.1"/>
    </source>
</evidence>
<comment type="caution">
    <text evidence="9">The sequence shown here is derived from an EMBL/GenBank/DDBJ whole genome shotgun (WGS) entry which is preliminary data.</text>
</comment>